<feature type="transmembrane region" description="Helical" evidence="1">
    <location>
        <begin position="207"/>
        <end position="229"/>
    </location>
</feature>
<keyword evidence="1" id="KW-0472">Membrane</keyword>
<accession>A0A7L9WQZ6</accession>
<feature type="transmembrane region" description="Helical" evidence="1">
    <location>
        <begin position="280"/>
        <end position="300"/>
    </location>
</feature>
<keyword evidence="1" id="KW-0812">Transmembrane</keyword>
<keyword evidence="3" id="KW-1185">Reference proteome</keyword>
<feature type="transmembrane region" description="Helical" evidence="1">
    <location>
        <begin position="148"/>
        <end position="167"/>
    </location>
</feature>
<feature type="transmembrane region" description="Helical" evidence="1">
    <location>
        <begin position="31"/>
        <end position="52"/>
    </location>
</feature>
<feature type="transmembrane region" description="Helical" evidence="1">
    <location>
        <begin position="249"/>
        <end position="268"/>
    </location>
</feature>
<name>A0A7L9WQZ6_9RHOB</name>
<feature type="transmembrane region" description="Helical" evidence="1">
    <location>
        <begin position="99"/>
        <end position="121"/>
    </location>
</feature>
<keyword evidence="1" id="KW-1133">Transmembrane helix</keyword>
<feature type="transmembrane region" description="Helical" evidence="1">
    <location>
        <begin position="73"/>
        <end position="93"/>
    </location>
</feature>
<dbReference type="InterPro" id="IPR036259">
    <property type="entry name" value="MFS_trans_sf"/>
</dbReference>
<evidence type="ECO:0000313" key="3">
    <source>
        <dbReference type="Proteomes" id="UP000594118"/>
    </source>
</evidence>
<dbReference type="EMBL" id="CP045201">
    <property type="protein sequence ID" value="QOL82264.1"/>
    <property type="molecule type" value="Genomic_DNA"/>
</dbReference>
<feature type="transmembrane region" description="Helical" evidence="1">
    <location>
        <begin position="386"/>
        <end position="405"/>
    </location>
</feature>
<dbReference type="SUPFAM" id="SSF103473">
    <property type="entry name" value="MFS general substrate transporter"/>
    <property type="match status" value="2"/>
</dbReference>
<protein>
    <submittedName>
        <fullName evidence="2">Sodium:galactoside symporter</fullName>
    </submittedName>
</protein>
<dbReference type="Gene3D" id="1.20.1250.20">
    <property type="entry name" value="MFS general substrate transporter like domains"/>
    <property type="match status" value="2"/>
</dbReference>
<dbReference type="AlphaFoldDB" id="A0A7L9WQZ6"/>
<evidence type="ECO:0000313" key="2">
    <source>
        <dbReference type="EMBL" id="QOL82264.1"/>
    </source>
</evidence>
<proteinExistence type="predicted"/>
<feature type="transmembrane region" description="Helical" evidence="1">
    <location>
        <begin position="7"/>
        <end position="25"/>
    </location>
</feature>
<reference evidence="2 3" key="1">
    <citation type="submission" date="2019-10" db="EMBL/GenBank/DDBJ databases">
        <title>Pseudopuniceibacterium sp. HQ09 islated from Antarctica.</title>
        <authorList>
            <person name="Liao L."/>
            <person name="Su S."/>
            <person name="Chen B."/>
            <person name="Yu Y."/>
        </authorList>
    </citation>
    <scope>NUCLEOTIDE SEQUENCE [LARGE SCALE GENOMIC DNA]</scope>
    <source>
        <strain evidence="2 3">HQ09</strain>
    </source>
</reference>
<organism evidence="2 3">
    <name type="scientific">Pseudooceanicola spongiae</name>
    <dbReference type="NCBI Taxonomy" id="2613965"/>
    <lineage>
        <taxon>Bacteria</taxon>
        <taxon>Pseudomonadati</taxon>
        <taxon>Pseudomonadota</taxon>
        <taxon>Alphaproteobacteria</taxon>
        <taxon>Rhodobacterales</taxon>
        <taxon>Paracoccaceae</taxon>
        <taxon>Pseudooceanicola</taxon>
    </lineage>
</organism>
<feature type="transmembrane region" description="Helical" evidence="1">
    <location>
        <begin position="345"/>
        <end position="366"/>
    </location>
</feature>
<dbReference type="Proteomes" id="UP000594118">
    <property type="component" value="Chromosome"/>
</dbReference>
<dbReference type="RefSeq" id="WP_193080300.1">
    <property type="nucleotide sequence ID" value="NZ_CP045201.1"/>
</dbReference>
<dbReference type="Pfam" id="PF13347">
    <property type="entry name" value="MFS_2"/>
    <property type="match status" value="1"/>
</dbReference>
<sequence length="411" mass="42646">MQPLRRWRILPFAAMLSVAGLPLYIHLPRFAGAELGLSLSTVGVILIAIRVLDFGQDPALGWMVDRWPRARPLFAALACAALGLGFLLLFSVPPPIAPVLWVTLLLVVIFTAYSLATILLYGQTEAIAAQEGPGGTGHLGVAAWRETGLVLGVLVAAAAPSLLALLAGDDLTYPLFGLLIAALALAGGWCARPLWRLRAPKSAPLTLSALVASGGVSLLLLACLNALPTALTSTLFLFFVEDRLRLPDLAGPFLILFFLSAGVAAPLWARAAARFGNWPVLVSGMTLTILAFAGAGLLPVGAALGFAVICVASGAALGADLVILPVLFSTALARAGLSSGQAFGLWSMATKLSLALAAVATLPLLQSYGYVPGGENTPKALQVLNISYAILPCGMKLIALLAVLTRRVPVI</sequence>
<dbReference type="KEGG" id="pshq:F3W81_16365"/>
<feature type="transmembrane region" description="Helical" evidence="1">
    <location>
        <begin position="306"/>
        <end position="333"/>
    </location>
</feature>
<gene>
    <name evidence="2" type="ORF">F3W81_16365</name>
</gene>
<feature type="transmembrane region" description="Helical" evidence="1">
    <location>
        <begin position="173"/>
        <end position="195"/>
    </location>
</feature>
<evidence type="ECO:0000256" key="1">
    <source>
        <dbReference type="SAM" id="Phobius"/>
    </source>
</evidence>